<dbReference type="GO" id="GO:0004523">
    <property type="term" value="F:RNA-DNA hybrid ribonuclease activity"/>
    <property type="evidence" value="ECO:0007669"/>
    <property type="project" value="UniProtKB-EC"/>
</dbReference>
<protein>
    <recommendedName>
        <fullName evidence="4">ribonuclease H</fullName>
        <ecNumber evidence="4">3.1.26.4</ecNumber>
    </recommendedName>
</protein>
<dbReference type="GO" id="GO:0046872">
    <property type="term" value="F:metal ion binding"/>
    <property type="evidence" value="ECO:0007669"/>
    <property type="project" value="UniProtKB-KW"/>
</dbReference>
<dbReference type="InterPro" id="IPR032041">
    <property type="entry name" value="Cdc73_N"/>
</dbReference>
<dbReference type="Pfam" id="PF16050">
    <property type="entry name" value="CDC73_N"/>
    <property type="match status" value="1"/>
</dbReference>
<dbReference type="PROSITE" id="PS50988">
    <property type="entry name" value="TROVE"/>
    <property type="match status" value="1"/>
</dbReference>
<reference evidence="13" key="1">
    <citation type="submission" date="2023-06" db="EMBL/GenBank/DDBJ databases">
        <title>Male Hemibagrus guttatus genome.</title>
        <authorList>
            <person name="Bian C."/>
        </authorList>
    </citation>
    <scope>NUCLEOTIDE SEQUENCE</scope>
    <source>
        <strain evidence="13">Male_cb2023</strain>
        <tissue evidence="13">Muscle</tissue>
    </source>
</reference>
<evidence type="ECO:0000256" key="2">
    <source>
        <dbReference type="ARBA" id="ARBA00007814"/>
    </source>
</evidence>
<dbReference type="Pfam" id="PF03372">
    <property type="entry name" value="Exo_endo_phos"/>
    <property type="match status" value="1"/>
</dbReference>
<feature type="region of interest" description="Disordered" evidence="10">
    <location>
        <begin position="1649"/>
        <end position="1687"/>
    </location>
</feature>
<organism evidence="13 14">
    <name type="scientific">Hemibagrus guttatus</name>
    <dbReference type="NCBI Taxonomy" id="175788"/>
    <lineage>
        <taxon>Eukaryota</taxon>
        <taxon>Metazoa</taxon>
        <taxon>Chordata</taxon>
        <taxon>Craniata</taxon>
        <taxon>Vertebrata</taxon>
        <taxon>Euteleostomi</taxon>
        <taxon>Actinopterygii</taxon>
        <taxon>Neopterygii</taxon>
        <taxon>Teleostei</taxon>
        <taxon>Ostariophysi</taxon>
        <taxon>Siluriformes</taxon>
        <taxon>Bagridae</taxon>
        <taxon>Hemibagrus</taxon>
    </lineage>
</organism>
<dbReference type="PROSITE" id="PS50878">
    <property type="entry name" value="RT_POL"/>
    <property type="match status" value="1"/>
</dbReference>
<dbReference type="CDD" id="cd01650">
    <property type="entry name" value="RT_nLTR_like"/>
    <property type="match status" value="1"/>
</dbReference>
<dbReference type="InterPro" id="IPR043128">
    <property type="entry name" value="Rev_trsase/Diguanyl_cyclase"/>
</dbReference>
<dbReference type="SUPFAM" id="SSF140864">
    <property type="entry name" value="TROVE domain-like"/>
    <property type="match status" value="1"/>
</dbReference>
<evidence type="ECO:0000256" key="8">
    <source>
        <dbReference type="ARBA" id="ARBA00023274"/>
    </source>
</evidence>
<keyword evidence="8" id="KW-0687">Ribonucleoprotein</keyword>
<dbReference type="PANTHER" id="PTHR14202:SF0">
    <property type="entry name" value="RNA-BINDING PROTEIN RO60"/>
    <property type="match status" value="1"/>
</dbReference>
<feature type="coiled-coil region" evidence="9">
    <location>
        <begin position="392"/>
        <end position="426"/>
    </location>
</feature>
<dbReference type="Gene3D" id="3.60.10.10">
    <property type="entry name" value="Endonuclease/exonuclease/phosphatase"/>
    <property type="match status" value="1"/>
</dbReference>
<evidence type="ECO:0000256" key="5">
    <source>
        <dbReference type="ARBA" id="ARBA00022490"/>
    </source>
</evidence>
<dbReference type="InterPro" id="IPR040322">
    <property type="entry name" value="TROVE2"/>
</dbReference>
<evidence type="ECO:0000256" key="6">
    <source>
        <dbReference type="ARBA" id="ARBA00022723"/>
    </source>
</evidence>
<dbReference type="InterPro" id="IPR005135">
    <property type="entry name" value="Endo/exonuclease/phosphatase"/>
</dbReference>
<evidence type="ECO:0000256" key="3">
    <source>
        <dbReference type="ARBA" id="ARBA00010879"/>
    </source>
</evidence>
<feature type="domain" description="TROVE" evidence="12">
    <location>
        <begin position="951"/>
        <end position="1256"/>
    </location>
</feature>
<dbReference type="SUPFAM" id="SSF56219">
    <property type="entry name" value="DNase I-like"/>
    <property type="match status" value="1"/>
</dbReference>
<evidence type="ECO:0000313" key="13">
    <source>
        <dbReference type="EMBL" id="KAK3545677.1"/>
    </source>
</evidence>
<dbReference type="PANTHER" id="PTHR14202">
    <property type="entry name" value="60 KDA RIBONUCLEOPROTEIN SSA/RO"/>
    <property type="match status" value="1"/>
</dbReference>
<dbReference type="Pfam" id="PF00078">
    <property type="entry name" value="RVT_1"/>
    <property type="match status" value="1"/>
</dbReference>
<evidence type="ECO:0000313" key="14">
    <source>
        <dbReference type="Proteomes" id="UP001274896"/>
    </source>
</evidence>
<dbReference type="Gene3D" id="3.30.70.270">
    <property type="match status" value="1"/>
</dbReference>
<evidence type="ECO:0000256" key="10">
    <source>
        <dbReference type="SAM" id="MobiDB-lite"/>
    </source>
</evidence>
<evidence type="ECO:0000259" key="11">
    <source>
        <dbReference type="PROSITE" id="PS50878"/>
    </source>
</evidence>
<feature type="compositionally biased region" description="Polar residues" evidence="10">
    <location>
        <begin position="1659"/>
        <end position="1672"/>
    </location>
</feature>
<accession>A0AAE0R7K4</accession>
<evidence type="ECO:0000256" key="9">
    <source>
        <dbReference type="SAM" id="Coils"/>
    </source>
</evidence>
<dbReference type="InterPro" id="IPR008858">
    <property type="entry name" value="TROVE_dom"/>
</dbReference>
<evidence type="ECO:0000256" key="7">
    <source>
        <dbReference type="ARBA" id="ARBA00022884"/>
    </source>
</evidence>
<dbReference type="InterPro" id="IPR036691">
    <property type="entry name" value="Endo/exonu/phosph_ase_sf"/>
</dbReference>
<comment type="subcellular location">
    <subcellularLocation>
        <location evidence="1">Cytoplasm</location>
    </subcellularLocation>
</comment>
<dbReference type="GO" id="GO:1990904">
    <property type="term" value="C:ribonucleoprotein complex"/>
    <property type="evidence" value="ECO:0007669"/>
    <property type="project" value="UniProtKB-KW"/>
</dbReference>
<keyword evidence="9" id="KW-0175">Coiled coil</keyword>
<name>A0AAE0R7K4_9TELE</name>
<dbReference type="CDD" id="cd09076">
    <property type="entry name" value="L1-EN"/>
    <property type="match status" value="1"/>
</dbReference>
<dbReference type="GO" id="GO:0005737">
    <property type="term" value="C:cytoplasm"/>
    <property type="evidence" value="ECO:0007669"/>
    <property type="project" value="UniProtKB-SubCell"/>
</dbReference>
<keyword evidence="14" id="KW-1185">Reference proteome</keyword>
<evidence type="ECO:0000256" key="1">
    <source>
        <dbReference type="ARBA" id="ARBA00004496"/>
    </source>
</evidence>
<comment type="caution">
    <text evidence="13">The sequence shown here is derived from an EMBL/GenBank/DDBJ whole genome shotgun (WGS) entry which is preliminary data.</text>
</comment>
<dbReference type="EC" id="3.1.26.4" evidence="4"/>
<proteinExistence type="inferred from homology"/>
<dbReference type="InterPro" id="IPR000477">
    <property type="entry name" value="RT_dom"/>
</dbReference>
<dbReference type="InterPro" id="IPR036465">
    <property type="entry name" value="vWFA_dom_sf"/>
</dbReference>
<dbReference type="SUPFAM" id="SSF53300">
    <property type="entry name" value="vWA-like"/>
    <property type="match status" value="1"/>
</dbReference>
<comment type="similarity">
    <text evidence="3">Belongs to the beta type-B retroviral polymerase family. HERV class-II K(HML-2) pol subfamily.</text>
</comment>
<gene>
    <name evidence="13" type="ORF">QTP70_010481</name>
</gene>
<dbReference type="GO" id="GO:0003723">
    <property type="term" value="F:RNA binding"/>
    <property type="evidence" value="ECO:0007669"/>
    <property type="project" value="UniProtKB-KW"/>
</dbReference>
<dbReference type="Gene3D" id="3.40.50.410">
    <property type="entry name" value="von Willebrand factor, type A domain"/>
    <property type="match status" value="1"/>
</dbReference>
<evidence type="ECO:0000256" key="4">
    <source>
        <dbReference type="ARBA" id="ARBA00012180"/>
    </source>
</evidence>
<keyword evidence="5" id="KW-0963">Cytoplasm</keyword>
<sequence>MRIVSTNFIPDRSRPGLTTTAIGAVDLQGAGGNWATVGRRSRGGRRVRRQREKRKGKSVGLRIGTLNVGTMTGKGRELADVMERRKVDILCVQETRWKGSKARSIGAGFKLFYYGVDSKRNGVGVVLKEEFVRNVLEVKRVSDRVMSLKLEIEGVMLNVVSGYAPQVGCELEEKERFWSELDEVMESIPTGERVVIGADFNGHVGEGNTGDEEVMGKFGVKERNLEGQMVVDFAKRMDMGVVNTYFQKREEHRVTYKSGGRRTQVDYILCRRGNLKEISDCKVVVGESVARQHRMVVCRMTLMVCKTKRSKIEKKTKWWKLKKEECCEEFRHKLRQALGGQVVLPDDWETTAEVIRETGRKVLGVSSGRRKEDKETWWWNEEVQDSIQRKRLAKKKWDMDRTEENRQEYKELQRRVKREVSKAKQKAYEELYTRLDSREGEKDLYRLARQRDRDGKDVQQVRVIKDRDGRVLTSEESVQRRWKEYFEELMNEENEREKRVEGVNSVEQKVDKIRKDEVRKALKRMKSGKAVGPDDIPVEVWKCLGEAAVEFLANLFNRVLESERMPEEWRRSVLVPIFKNKGDVQSCSNYRGIKLMSHTMKVWERVVEARLRKVVDICEQQYGFMPRKSTTDAIFALRILMEKYRDGQRELHCVFVDLEKAYDRVPREELWYCMRKSGVAEKYVRVVQDMYERSRTVVRCAVGQTEEFNVEVGLHQGSALSPFLFAIVMDQLSEEVRQESPWTMMFADDIVICSESREQVEENLERWRFALERRGMKVSRSKTEYMCVNEREGSGTVRLQGEEVKKVQEFKYLGSTVQSNGECGKEVKKRVQAGWNGWRKVSGVLCDQKISARIKGKVYRTVVRPAMLYGLETVSLRKRQESELEVAELKMLRFSLGVTRLDRIRNEYIRGTAHVERLGDKVREARLRWFGHVQRRDRIAVMDLSSPPEQETGNCASDAGSVTEEVRLRRFLCYGSESATYRAREQRNPCLEHVTSLTELLEAGRGSEAVQEVRNISMQGGVRSSGPALFALAVISQHSDVEAKRAAYGVLKEVCASPSELFSFVQYKKELSGAGQRGMWGRALRKAVADWYNGRDALTLARHVTACKRKGGWSHQDLFRLAHLKPASDAVSLVSKYVTKGWKAVQETYGDQEKTEDVMKVFVYLEAVEKTKHSSDELEVAHLIEEHKLEREHLLTKHLKSREAKTHPLGVLLAAENYKRGHDKRGKLKWKPNRDVIQALDAAFCKCLTNVESTGKRFVVGVDVSSRLGSIALGSFVSTVTVAAAMSMVMFYPESNIQLSHSCLRPPFNFASNQVITRSEPSAEVVLFSEGAVVPCAVSADSSLLQITMQLVQVCSSCTDCALPITWASENGKVVDVFVIFTNNETWPGRLNPAQTLRTYRQKFGVFAKLIVCGMTTNSLNLVDPDDGGMLEVCGTGKEGQPKEYYTLDSILFLLNNVHLPHPSYVRRAATENIPVVRRPDRKDLLSYLNGESSSSTSIDRSAPIEIGLQRPTQVKRAADEVSSEAKKPRVEDEERVRLDKERLAARLEGHKEGIVQTDQIRSLSEAMSVEKIAAIKAKIMAKKRSTIKTDLDDDITLKQRSFVDAEVDVTRDIVSRERVWRTRTTILQSSGKNFSKSIFAILQSVKAREEGRAPEQRPAQNPTQTDPTIRNKQPVPAAYNRYDQERFKGKEETEGFKIDTMGTYHGMTLKSVTHFTTKNRSLVTVVVLEIPLRKS</sequence>
<evidence type="ECO:0000259" key="12">
    <source>
        <dbReference type="PROSITE" id="PS50988"/>
    </source>
</evidence>
<dbReference type="SUPFAM" id="SSF56672">
    <property type="entry name" value="DNA/RNA polymerases"/>
    <property type="match status" value="1"/>
</dbReference>
<comment type="similarity">
    <text evidence="2">Belongs to the Ro 60 kDa family.</text>
</comment>
<dbReference type="EMBL" id="JAUCMX010000005">
    <property type="protein sequence ID" value="KAK3545677.1"/>
    <property type="molecule type" value="Genomic_DNA"/>
</dbReference>
<keyword evidence="7" id="KW-0694">RNA-binding</keyword>
<dbReference type="Proteomes" id="UP001274896">
    <property type="component" value="Unassembled WGS sequence"/>
</dbReference>
<dbReference type="InterPro" id="IPR043502">
    <property type="entry name" value="DNA/RNA_pol_sf"/>
</dbReference>
<keyword evidence="6" id="KW-0479">Metal-binding</keyword>
<feature type="domain" description="Reverse transcriptase" evidence="11">
    <location>
        <begin position="558"/>
        <end position="817"/>
    </location>
</feature>
<dbReference type="InterPro" id="IPR037214">
    <property type="entry name" value="TROVE_dom_sf"/>
</dbReference>